<dbReference type="Gene3D" id="3.40.50.10840">
    <property type="entry name" value="Putative sugar-binding, N-terminal domain"/>
    <property type="match status" value="1"/>
</dbReference>
<dbReference type="GO" id="GO:0016301">
    <property type="term" value="F:kinase activity"/>
    <property type="evidence" value="ECO:0007669"/>
    <property type="project" value="UniProtKB-KW"/>
</dbReference>
<keyword evidence="2" id="KW-0808">Transferase</keyword>
<dbReference type="InterPro" id="IPR010737">
    <property type="entry name" value="4-carb_acid_sugar_kinase_N"/>
</dbReference>
<keyword evidence="2" id="KW-0418">Kinase</keyword>
<dbReference type="Proteomes" id="UP000886251">
    <property type="component" value="Unassembled WGS sequence"/>
</dbReference>
<protein>
    <submittedName>
        <fullName evidence="2">Four-carbon acid sugar kinase family protein</fullName>
    </submittedName>
</protein>
<reference evidence="2" key="1">
    <citation type="journal article" date="2020" name="mSystems">
        <title>Genome- and Community-Level Interaction Insights into Carbon Utilization and Element Cycling Functions of Hydrothermarchaeota in Hydrothermal Sediment.</title>
        <authorList>
            <person name="Zhou Z."/>
            <person name="Liu Y."/>
            <person name="Xu W."/>
            <person name="Pan J."/>
            <person name="Luo Z.H."/>
            <person name="Li M."/>
        </authorList>
    </citation>
    <scope>NUCLEOTIDE SEQUENCE [LARGE SCALE GENOMIC DNA]</scope>
    <source>
        <strain evidence="2">HyVt-443</strain>
    </source>
</reference>
<organism evidence="2">
    <name type="scientific">Sedimenticola thiotaurini</name>
    <dbReference type="NCBI Taxonomy" id="1543721"/>
    <lineage>
        <taxon>Bacteria</taxon>
        <taxon>Pseudomonadati</taxon>
        <taxon>Pseudomonadota</taxon>
        <taxon>Gammaproteobacteria</taxon>
        <taxon>Chromatiales</taxon>
        <taxon>Sedimenticolaceae</taxon>
        <taxon>Sedimenticola</taxon>
    </lineage>
</organism>
<feature type="non-terminal residue" evidence="2">
    <location>
        <position position="306"/>
    </location>
</feature>
<feature type="domain" description="Four-carbon acid sugar kinase N-terminal" evidence="1">
    <location>
        <begin position="6"/>
        <end position="244"/>
    </location>
</feature>
<gene>
    <name evidence="2" type="ORF">ENI96_13000</name>
</gene>
<dbReference type="Pfam" id="PF07005">
    <property type="entry name" value="SBD_N"/>
    <property type="match status" value="1"/>
</dbReference>
<evidence type="ECO:0000259" key="1">
    <source>
        <dbReference type="Pfam" id="PF07005"/>
    </source>
</evidence>
<dbReference type="InterPro" id="IPR037051">
    <property type="entry name" value="4-carb_acid_sugar_kinase_N_sf"/>
</dbReference>
<dbReference type="EMBL" id="DRKP01000162">
    <property type="protein sequence ID" value="HEB97332.1"/>
    <property type="molecule type" value="Genomic_DNA"/>
</dbReference>
<sequence>MAETRIVVLDDDPTGSQTVHSCLLLTRWEVADLRQALRDDSPLFFVLTNTRGMGAEQAAAVTREVCRNLKRALEQEQQAGHPIHPILVSRSDSTLRGHYPVETDVIAAELGPFDAHFLVPAFFEGGRITRDSTHYLLQEGRPVPVHETEFARDSVFGFSTAYLPDYVEEKTGGRIRAGQVERFLLADVRGDVMERLMGLRDNVCCVVDAETRGDLDRFATRLRQAAARGKRFLFRSGASLLTALAGLPPQPVPPEQMGRYVAGGRPGAVIVGSHVRKTTAQLERLLQLPTVEAVEVDVERIDRDHA</sequence>
<comment type="caution">
    <text evidence="2">The sequence shown here is derived from an EMBL/GenBank/DDBJ whole genome shotgun (WGS) entry which is preliminary data.</text>
</comment>
<name>A0A831RKZ2_9GAMM</name>
<evidence type="ECO:0000313" key="2">
    <source>
        <dbReference type="EMBL" id="HEB97332.1"/>
    </source>
</evidence>
<dbReference type="AlphaFoldDB" id="A0A831RKZ2"/>
<proteinExistence type="predicted"/>
<dbReference type="SUPFAM" id="SSF142764">
    <property type="entry name" value="YgbK-like"/>
    <property type="match status" value="1"/>
</dbReference>
<accession>A0A831RKZ2</accession>